<gene>
    <name evidence="1" type="ORF">DES36_105159</name>
</gene>
<accession>A0A366ICG7</accession>
<comment type="caution">
    <text evidence="1">The sequence shown here is derived from an EMBL/GenBank/DDBJ whole genome shotgun (WGS) entry which is preliminary data.</text>
</comment>
<keyword evidence="2" id="KW-1185">Reference proteome</keyword>
<protein>
    <submittedName>
        <fullName evidence="1">Uncharacterized protein</fullName>
    </submittedName>
</protein>
<dbReference type="EMBL" id="QNRX01000005">
    <property type="protein sequence ID" value="RBP66774.1"/>
    <property type="molecule type" value="Genomic_DNA"/>
</dbReference>
<proteinExistence type="predicted"/>
<dbReference type="AlphaFoldDB" id="A0A366ICG7"/>
<evidence type="ECO:0000313" key="2">
    <source>
        <dbReference type="Proteomes" id="UP000253490"/>
    </source>
</evidence>
<dbReference type="RefSeq" id="WP_113920204.1">
    <property type="nucleotide sequence ID" value="NZ_QNRX01000005.1"/>
</dbReference>
<name>A0A366ICG7_9FIRM</name>
<dbReference type="Proteomes" id="UP000253490">
    <property type="component" value="Unassembled WGS sequence"/>
</dbReference>
<evidence type="ECO:0000313" key="1">
    <source>
        <dbReference type="EMBL" id="RBP66774.1"/>
    </source>
</evidence>
<organism evidence="1 2">
    <name type="scientific">Alkalibaculum bacchi</name>
    <dbReference type="NCBI Taxonomy" id="645887"/>
    <lineage>
        <taxon>Bacteria</taxon>
        <taxon>Bacillati</taxon>
        <taxon>Bacillota</taxon>
        <taxon>Clostridia</taxon>
        <taxon>Eubacteriales</taxon>
        <taxon>Eubacteriaceae</taxon>
        <taxon>Alkalibaculum</taxon>
    </lineage>
</organism>
<reference evidence="1 2" key="1">
    <citation type="submission" date="2018-06" db="EMBL/GenBank/DDBJ databases">
        <title>Genomic Encyclopedia of Type Strains, Phase IV (KMG-IV): sequencing the most valuable type-strain genomes for metagenomic binning, comparative biology and taxonomic classification.</title>
        <authorList>
            <person name="Goeker M."/>
        </authorList>
    </citation>
    <scope>NUCLEOTIDE SEQUENCE [LARGE SCALE GENOMIC DNA]</scope>
    <source>
        <strain evidence="1 2">DSM 22112</strain>
    </source>
</reference>
<sequence>MKYVPIGHNYEIKQYKKPVLGLFGGDKKKIKELEQKIRRYEAGIKGLTNNLNIPNTPFTLGEFYIDYATNREYFCDFQTIEYDDNRCLYIVYDENVGEIGSLKPEFTKMYGIFRRLKGSELSKEFGNFDPYDSGDFSFRPDDYTYSERSGKYIDYIRYYINVYEV</sequence>